<name>A0A2G9QCN1_AQUCT</name>
<feature type="region of interest" description="Disordered" evidence="1">
    <location>
        <begin position="1"/>
        <end position="21"/>
    </location>
</feature>
<reference evidence="3" key="1">
    <citation type="journal article" date="2017" name="Nat. Commun.">
        <title>The North American bullfrog draft genome provides insight into hormonal regulation of long noncoding RNA.</title>
        <authorList>
            <person name="Hammond S.A."/>
            <person name="Warren R.L."/>
            <person name="Vandervalk B.P."/>
            <person name="Kucuk E."/>
            <person name="Khan H."/>
            <person name="Gibb E.A."/>
            <person name="Pandoh P."/>
            <person name="Kirk H."/>
            <person name="Zhao Y."/>
            <person name="Jones M."/>
            <person name="Mungall A.J."/>
            <person name="Coope R."/>
            <person name="Pleasance S."/>
            <person name="Moore R.A."/>
            <person name="Holt R.A."/>
            <person name="Round J.M."/>
            <person name="Ohora S."/>
            <person name="Walle B.V."/>
            <person name="Veldhoen N."/>
            <person name="Helbing C.C."/>
            <person name="Birol I."/>
        </authorList>
    </citation>
    <scope>NUCLEOTIDE SEQUENCE [LARGE SCALE GENOMIC DNA]</scope>
</reference>
<gene>
    <name evidence="2" type="ORF">AB205_0039360</name>
</gene>
<dbReference type="OrthoDB" id="5918007at2759"/>
<proteinExistence type="predicted"/>
<feature type="region of interest" description="Disordered" evidence="1">
    <location>
        <begin position="90"/>
        <end position="161"/>
    </location>
</feature>
<feature type="region of interest" description="Disordered" evidence="1">
    <location>
        <begin position="33"/>
        <end position="54"/>
    </location>
</feature>
<dbReference type="AlphaFoldDB" id="A0A2G9QCN1"/>
<feature type="compositionally biased region" description="Basic and acidic residues" evidence="1">
    <location>
        <begin position="148"/>
        <end position="161"/>
    </location>
</feature>
<feature type="compositionally biased region" description="Polar residues" evidence="1">
    <location>
        <begin position="38"/>
        <end position="50"/>
    </location>
</feature>
<dbReference type="Proteomes" id="UP000228934">
    <property type="component" value="Unassembled WGS sequence"/>
</dbReference>
<accession>A0A2G9QCN1</accession>
<evidence type="ECO:0000313" key="3">
    <source>
        <dbReference type="Proteomes" id="UP000228934"/>
    </source>
</evidence>
<sequence length="161" mass="16987">MLSKGFGDGDHKSSSTTGSQFLEQFKTAQALAQLAAQHSQSDAPGNNTWDLSAAAQPPSLGQFATRFVLWLANHRSQEPLRSIQQAAGVPTDFRHDGGIPSGESAGDEHTIRGAGVPFLASNRQEQPPHADVPGVIGEPVGKSPTYPPKDEGSEKEGLPHV</sequence>
<evidence type="ECO:0000256" key="1">
    <source>
        <dbReference type="SAM" id="MobiDB-lite"/>
    </source>
</evidence>
<organism evidence="2 3">
    <name type="scientific">Aquarana catesbeiana</name>
    <name type="common">American bullfrog</name>
    <name type="synonym">Rana catesbeiana</name>
    <dbReference type="NCBI Taxonomy" id="8400"/>
    <lineage>
        <taxon>Eukaryota</taxon>
        <taxon>Metazoa</taxon>
        <taxon>Chordata</taxon>
        <taxon>Craniata</taxon>
        <taxon>Vertebrata</taxon>
        <taxon>Euteleostomi</taxon>
        <taxon>Amphibia</taxon>
        <taxon>Batrachia</taxon>
        <taxon>Anura</taxon>
        <taxon>Neobatrachia</taxon>
        <taxon>Ranoidea</taxon>
        <taxon>Ranidae</taxon>
        <taxon>Aquarana</taxon>
    </lineage>
</organism>
<keyword evidence="3" id="KW-1185">Reference proteome</keyword>
<dbReference type="EMBL" id="KZ043377">
    <property type="protein sequence ID" value="PIO12911.1"/>
    <property type="molecule type" value="Genomic_DNA"/>
</dbReference>
<protein>
    <submittedName>
        <fullName evidence="2">Uncharacterized protein</fullName>
    </submittedName>
</protein>
<evidence type="ECO:0000313" key="2">
    <source>
        <dbReference type="EMBL" id="PIO12911.1"/>
    </source>
</evidence>